<evidence type="ECO:0000256" key="12">
    <source>
        <dbReference type="ARBA" id="ARBA00023049"/>
    </source>
</evidence>
<dbReference type="EMBL" id="FWEW01000322">
    <property type="protein sequence ID" value="SLM34519.1"/>
    <property type="molecule type" value="Genomic_DNA"/>
</dbReference>
<evidence type="ECO:0000256" key="10">
    <source>
        <dbReference type="ARBA" id="ARBA00022833"/>
    </source>
</evidence>
<dbReference type="GO" id="GO:0005758">
    <property type="term" value="C:mitochondrial intermembrane space"/>
    <property type="evidence" value="ECO:0007669"/>
    <property type="project" value="UniProtKB-SubCell"/>
</dbReference>
<dbReference type="FunFam" id="3.30.830.10:FF:000013">
    <property type="entry name" value="Mitochondrial presequence protease"/>
    <property type="match status" value="1"/>
</dbReference>
<evidence type="ECO:0000259" key="16">
    <source>
        <dbReference type="SMART" id="SM01264"/>
    </source>
</evidence>
<dbReference type="InterPro" id="IPR013578">
    <property type="entry name" value="Peptidase_M16C_assoc"/>
</dbReference>
<evidence type="ECO:0000256" key="2">
    <source>
        <dbReference type="ARBA" id="ARBA00004305"/>
    </source>
</evidence>
<dbReference type="InterPro" id="IPR011249">
    <property type="entry name" value="Metalloenz_LuxS/M16"/>
</dbReference>
<dbReference type="GO" id="GO:0016485">
    <property type="term" value="P:protein processing"/>
    <property type="evidence" value="ECO:0007669"/>
    <property type="project" value="TreeGrafter"/>
</dbReference>
<dbReference type="Pfam" id="PF08367">
    <property type="entry name" value="M16C_assoc"/>
    <property type="match status" value="1"/>
</dbReference>
<dbReference type="FunFam" id="3.30.830.10:FF:000009">
    <property type="entry name" value="Presequence protease, mitochondrial"/>
    <property type="match status" value="1"/>
</dbReference>
<keyword evidence="12" id="KW-0482">Metalloprotease</keyword>
<dbReference type="Gene3D" id="3.30.830.10">
    <property type="entry name" value="Metalloenzyme, LuxS/M16 peptidase-like"/>
    <property type="match status" value="4"/>
</dbReference>
<evidence type="ECO:0000256" key="5">
    <source>
        <dbReference type="ARBA" id="ARBA00011853"/>
    </source>
</evidence>
<comment type="subunit">
    <text evidence="5">Monomer and homodimer; homodimerization is induced by binding of the substrate.</text>
</comment>
<dbReference type="Pfam" id="PF05193">
    <property type="entry name" value="Peptidase_M16_C"/>
    <property type="match status" value="1"/>
</dbReference>
<dbReference type="InterPro" id="IPR011765">
    <property type="entry name" value="Pept_M16_N"/>
</dbReference>
<keyword evidence="10" id="KW-0862">Zinc</keyword>
<evidence type="ECO:0000256" key="8">
    <source>
        <dbReference type="ARBA" id="ARBA00022723"/>
    </source>
</evidence>
<keyword evidence="7 17" id="KW-0645">Protease</keyword>
<dbReference type="FunFam" id="3.30.830.10:FF:000011">
    <property type="entry name" value="Presequence protease, mitochondrial"/>
    <property type="match status" value="1"/>
</dbReference>
<dbReference type="SUPFAM" id="SSF63411">
    <property type="entry name" value="LuxS/MPP-like metallohydrolase"/>
    <property type="match status" value="4"/>
</dbReference>
<dbReference type="InterPro" id="IPR055130">
    <property type="entry name" value="PreP_C"/>
</dbReference>
<keyword evidence="8" id="KW-0479">Metal-binding</keyword>
<dbReference type="Pfam" id="PF22516">
    <property type="entry name" value="PreP_C"/>
    <property type="match status" value="1"/>
</dbReference>
<name>A0A1W5CV18_9LECA</name>
<dbReference type="AlphaFoldDB" id="A0A1W5CV18"/>
<dbReference type="SMART" id="SM01264">
    <property type="entry name" value="M16C_associated"/>
    <property type="match status" value="1"/>
</dbReference>
<dbReference type="GO" id="GO:0004222">
    <property type="term" value="F:metalloendopeptidase activity"/>
    <property type="evidence" value="ECO:0007669"/>
    <property type="project" value="TreeGrafter"/>
</dbReference>
<protein>
    <recommendedName>
        <fullName evidence="6">Presequence protease, mitochondrial</fullName>
    </recommendedName>
    <alternativeName>
        <fullName evidence="14">Pitrilysin metalloproteinase</fullName>
    </alternativeName>
</protein>
<dbReference type="Proteomes" id="UP000192927">
    <property type="component" value="Unassembled WGS sequence"/>
</dbReference>
<dbReference type="PANTHER" id="PTHR43016:SF13">
    <property type="entry name" value="PRESEQUENCE PROTEASE, MITOCHONDRIAL"/>
    <property type="match status" value="1"/>
</dbReference>
<dbReference type="InterPro" id="IPR007863">
    <property type="entry name" value="Peptidase_M16_C"/>
</dbReference>
<comment type="function">
    <text evidence="15">Degrades mitochondrial transit peptides after their cleavage in the intermembrane space or in the matrix, and presequence peptides; clearance of these peptides is required to keep the presequence processing machinery running. Preferentially cleaves the N-terminal side of paired basic amino acid residues. Also degrades other unstructured peptides. May function as an ATP-dependent peptidase as opposed to a metalloendopeptidase.</text>
</comment>
<comment type="subcellular location">
    <subcellularLocation>
        <location evidence="3">Mitochondrion intermembrane space</location>
    </subcellularLocation>
    <subcellularLocation>
        <location evidence="2">Mitochondrion matrix</location>
    </subcellularLocation>
</comment>
<dbReference type="GO" id="GO:0005759">
    <property type="term" value="C:mitochondrial matrix"/>
    <property type="evidence" value="ECO:0007669"/>
    <property type="project" value="UniProtKB-SubCell"/>
</dbReference>
<keyword evidence="13" id="KW-0496">Mitochondrion</keyword>
<keyword evidence="18" id="KW-1185">Reference proteome</keyword>
<dbReference type="PANTHER" id="PTHR43016">
    <property type="entry name" value="PRESEQUENCE PROTEASE"/>
    <property type="match status" value="1"/>
</dbReference>
<accession>A0A1W5CV18</accession>
<dbReference type="Pfam" id="PF00675">
    <property type="entry name" value="Peptidase_M16"/>
    <property type="match status" value="1"/>
</dbReference>
<comment type="similarity">
    <text evidence="4">Belongs to the peptidase M16 family. PreP subfamily.</text>
</comment>
<evidence type="ECO:0000256" key="14">
    <source>
        <dbReference type="ARBA" id="ARBA00034552"/>
    </source>
</evidence>
<dbReference type="GO" id="GO:0046872">
    <property type="term" value="F:metal ion binding"/>
    <property type="evidence" value="ECO:0007669"/>
    <property type="project" value="UniProtKB-KW"/>
</dbReference>
<evidence type="ECO:0000313" key="17">
    <source>
        <dbReference type="EMBL" id="SLM34519.1"/>
    </source>
</evidence>
<evidence type="ECO:0000256" key="7">
    <source>
        <dbReference type="ARBA" id="ARBA00022670"/>
    </source>
</evidence>
<comment type="cofactor">
    <cofactor evidence="1">
        <name>Zn(2+)</name>
        <dbReference type="ChEBI" id="CHEBI:29105"/>
    </cofactor>
</comment>
<reference evidence="18" key="1">
    <citation type="submission" date="2017-03" db="EMBL/GenBank/DDBJ databases">
        <authorList>
            <person name="Sharma R."/>
            <person name="Thines M."/>
        </authorList>
    </citation>
    <scope>NUCLEOTIDE SEQUENCE [LARGE SCALE GENOMIC DNA]</scope>
</reference>
<evidence type="ECO:0000256" key="6">
    <source>
        <dbReference type="ARBA" id="ARBA00020167"/>
    </source>
</evidence>
<evidence type="ECO:0000256" key="13">
    <source>
        <dbReference type="ARBA" id="ARBA00023128"/>
    </source>
</evidence>
<evidence type="ECO:0000256" key="1">
    <source>
        <dbReference type="ARBA" id="ARBA00001947"/>
    </source>
</evidence>
<sequence length="1056" mass="116647">MLRISSTSSATRSGLRPPNLAGLRWAYSRQCPARRTYASVTDLNNFPKPGEQLYGFTLKRTKHVPELQLTALHLHHEKTGAEYIHVARDDKNNVFSIGFKTNPPDDTGVPHILEHTTLCGSEKYPIRDPFFKMLPRSLSNFMNAFTSSDHTTYPFATTNRKDFNNLMSVYLDATLHPLLKENDFTQEGWRIGPENPTALGSGEGKTDADGKLVFKGVVYNEMKGQMSDASYLYYIKFQDHIFPDINNSGGDPQRMTDLTYEHLKQFHAKNYHPSNAKLFTYGDMPLTDHLQEIGSKFDLFQKIQADKAVKAPISLDSGPLNITVKGPTDPLVDKDMQYKTSTSWLMGDTSDILETFSLGIMSSLLLDGYGSPLYRGLIEAGLGPDWSSNTGYDSAGKTGIFSVGLTGVKAADVPKVQQAIMTTLQEIHDMGFDRGKVDGLLHQLELGLKHKRANFGMGLMQRLQPGWFNGVDPFDALAWDDMVSAFKERFSQEGYLEALLEKYLLNDRTLTFTMKPSPTYGYDLAAEEATRLAGKLSEASESAGGEEKAREKLTARELELLEVQEKARSQDLSCLPTVHVKDIPRQLERKAVRHSTLGDVKVQWREASTNGLTYFRAINTLTGLPEDLRMLIPLFTESIMRLGTRDKSMEQLEDLIKLKTGGIRVAYHSSADPTNIQISREGLSFSSYSLDQNIPAMYELLRTILQETNFDGPEAESKIKQLLQGDASGSLNAVASSGHSYARRSAEAGLTALGNLNEQIGGLTQVQHTGTLAARSATEGLGDAITKLKAIQQFAISNSSALRTALTCGSESTSANEAALQKFLSALPSSISIPSSQIQPTSFSRNTKTFFPLPYQVYYSALALTTVPYNHPSGAPLQILSQLLTHKHLHHEIREKGGAYGGGAYACGLSGLFGFYSYRDPNPQNTLDIIQDAGRWARDREWSEQDLAEAKLSVFQGVDAPESVSEEGMTKFVSGVDEDMEQRKREQLLDVRKEDVREVAHKYIVKGMQGASLAVLGERKDWINEGSGWAIKNLDMTQVAEVIVKGDAGSAQPGVD</sequence>
<evidence type="ECO:0000256" key="3">
    <source>
        <dbReference type="ARBA" id="ARBA00004569"/>
    </source>
</evidence>
<evidence type="ECO:0000256" key="4">
    <source>
        <dbReference type="ARBA" id="ARBA00007575"/>
    </source>
</evidence>
<feature type="domain" description="Peptidase M16C associated" evidence="16">
    <location>
        <begin position="514"/>
        <end position="772"/>
    </location>
</feature>
<evidence type="ECO:0000313" key="18">
    <source>
        <dbReference type="Proteomes" id="UP000192927"/>
    </source>
</evidence>
<evidence type="ECO:0000256" key="9">
    <source>
        <dbReference type="ARBA" id="ARBA00022801"/>
    </source>
</evidence>
<organism evidence="17 18">
    <name type="scientific">Lasallia pustulata</name>
    <dbReference type="NCBI Taxonomy" id="136370"/>
    <lineage>
        <taxon>Eukaryota</taxon>
        <taxon>Fungi</taxon>
        <taxon>Dikarya</taxon>
        <taxon>Ascomycota</taxon>
        <taxon>Pezizomycotina</taxon>
        <taxon>Lecanoromycetes</taxon>
        <taxon>OSLEUM clade</taxon>
        <taxon>Umbilicariomycetidae</taxon>
        <taxon>Umbilicariales</taxon>
        <taxon>Umbilicariaceae</taxon>
        <taxon>Lasallia</taxon>
    </lineage>
</organism>
<evidence type="ECO:0000256" key="15">
    <source>
        <dbReference type="ARBA" id="ARBA00045897"/>
    </source>
</evidence>
<proteinExistence type="inferred from homology"/>
<keyword evidence="9" id="KW-0378">Hydrolase</keyword>
<keyword evidence="11" id="KW-0809">Transit peptide</keyword>
<evidence type="ECO:0000256" key="11">
    <source>
        <dbReference type="ARBA" id="ARBA00022946"/>
    </source>
</evidence>